<dbReference type="RefSeq" id="WP_316070244.1">
    <property type="nucleotide sequence ID" value="NZ_JAVNWW010000001.1"/>
</dbReference>
<comment type="caution">
    <text evidence="2">The sequence shown here is derived from an EMBL/GenBank/DDBJ whole genome shotgun (WGS) entry which is preliminary data.</text>
</comment>
<evidence type="ECO:0000313" key="3">
    <source>
        <dbReference type="Proteomes" id="UP001249959"/>
    </source>
</evidence>
<dbReference type="Gene3D" id="3.90.1570.30">
    <property type="match status" value="1"/>
</dbReference>
<protein>
    <submittedName>
        <fullName evidence="2">Type I restriction enzyme HsdR N-terminal domain-containing protein</fullName>
    </submittedName>
</protein>
<dbReference type="Pfam" id="PF13588">
    <property type="entry name" value="HSDR_N_2"/>
    <property type="match status" value="1"/>
</dbReference>
<feature type="domain" description="Type I restriction enzyme R protein N-terminal" evidence="1">
    <location>
        <begin position="40"/>
        <end position="149"/>
    </location>
</feature>
<proteinExistence type="predicted"/>
<dbReference type="Proteomes" id="UP001249959">
    <property type="component" value="Unassembled WGS sequence"/>
</dbReference>
<organism evidence="2 3">
    <name type="scientific">Aquirufa regiilacus</name>
    <dbReference type="NCBI Taxonomy" id="3024868"/>
    <lineage>
        <taxon>Bacteria</taxon>
        <taxon>Pseudomonadati</taxon>
        <taxon>Bacteroidota</taxon>
        <taxon>Cytophagia</taxon>
        <taxon>Cytophagales</taxon>
        <taxon>Flectobacillaceae</taxon>
        <taxon>Aquirufa</taxon>
    </lineage>
</organism>
<dbReference type="InterPro" id="IPR029464">
    <property type="entry name" value="HSDR_N"/>
</dbReference>
<dbReference type="EMBL" id="JAVNWW010000001">
    <property type="protein sequence ID" value="MDU0807904.1"/>
    <property type="molecule type" value="Genomic_DNA"/>
</dbReference>
<sequence>MLATSELVAVFPAFDYKITQKEGKLYIFDGISKKYRLLTPEEWVRQHCLNYLTKHLNYPTSTIQIERSHKIDQLNRRTDIQVFDSTGQVFMLIECKAPHVEITSITFQQASQYQKKNQAKYVVLTNGQENHIYQIDSNKQETTQLAHFPSYYENN</sequence>
<gene>
    <name evidence="2" type="ORF">PQG45_02510</name>
</gene>
<evidence type="ECO:0000313" key="2">
    <source>
        <dbReference type="EMBL" id="MDU0807904.1"/>
    </source>
</evidence>
<accession>A0ABU3TPW0</accession>
<keyword evidence="3" id="KW-1185">Reference proteome</keyword>
<evidence type="ECO:0000259" key="1">
    <source>
        <dbReference type="Pfam" id="PF13588"/>
    </source>
</evidence>
<name>A0ABU3TPW0_9BACT</name>
<reference evidence="2 3" key="1">
    <citation type="submission" date="2023-09" db="EMBL/GenBank/DDBJ databases">
        <title>Aquirufa genomes.</title>
        <authorList>
            <person name="Pitt A."/>
        </authorList>
    </citation>
    <scope>NUCLEOTIDE SEQUENCE [LARGE SCALE GENOMIC DNA]</scope>
    <source>
        <strain evidence="2 3">LEOWEIH-7C</strain>
    </source>
</reference>